<dbReference type="Gene3D" id="3.20.20.140">
    <property type="entry name" value="Metal-dependent hydrolases"/>
    <property type="match status" value="1"/>
</dbReference>
<keyword evidence="9" id="KW-0479">Metal-binding</keyword>
<reference evidence="12 13" key="1">
    <citation type="submission" date="2018-05" db="EMBL/GenBank/DDBJ databases">
        <title>Whole genome sequencing for identification of molecular markers to develop diagnostic detection tools for the regulated plant pathogen Lachnellula willkommii.</title>
        <authorList>
            <person name="Giroux E."/>
            <person name="Bilodeau G."/>
        </authorList>
    </citation>
    <scope>NUCLEOTIDE SEQUENCE [LARGE SCALE GENOMIC DNA]</scope>
    <source>
        <strain evidence="12 13">CBS 625.97</strain>
    </source>
</reference>
<feature type="binding site" evidence="9">
    <location>
        <position position="248"/>
    </location>
    <ligand>
        <name>Zn(2+)</name>
        <dbReference type="ChEBI" id="CHEBI:29105"/>
    </ligand>
</feature>
<evidence type="ECO:0000256" key="8">
    <source>
        <dbReference type="PIRSR" id="PIRSR038994-2"/>
    </source>
</evidence>
<dbReference type="OrthoDB" id="10264777at2759"/>
<keyword evidence="4" id="KW-0378">Hydrolase</keyword>
<evidence type="ECO:0000256" key="2">
    <source>
        <dbReference type="ARBA" id="ARBA00011899"/>
    </source>
</evidence>
<comment type="cofactor">
    <cofactor evidence="9">
        <name>a divalent metal cation</name>
        <dbReference type="ChEBI" id="CHEBI:60240"/>
    </cofactor>
    <text evidence="9">Binds 1 divalent metal cation per subunit.</text>
</comment>
<dbReference type="SUPFAM" id="SSF51556">
    <property type="entry name" value="Metallo-dependent hydrolases"/>
    <property type="match status" value="1"/>
</dbReference>
<feature type="binding site" evidence="9">
    <location>
        <position position="158"/>
    </location>
    <ligand>
        <name>Zn(2+)</name>
        <dbReference type="ChEBI" id="CHEBI:29105"/>
    </ligand>
</feature>
<protein>
    <recommendedName>
        <fullName evidence="3">N-acetylglucosamine-6-phosphate deacetylase</fullName>
        <ecNumber evidence="2">3.5.1.25</ecNumber>
    </recommendedName>
</protein>
<dbReference type="InterPro" id="IPR032466">
    <property type="entry name" value="Metal_Hydrolase"/>
</dbReference>
<evidence type="ECO:0000256" key="7">
    <source>
        <dbReference type="PIRSR" id="PIRSR038994-1"/>
    </source>
</evidence>
<dbReference type="InterPro" id="IPR006680">
    <property type="entry name" value="Amidohydro-rel"/>
</dbReference>
<dbReference type="GO" id="GO:0008448">
    <property type="term" value="F:N-acetylglucosamine-6-phosphate deacetylase activity"/>
    <property type="evidence" value="ECO:0007669"/>
    <property type="project" value="UniProtKB-EC"/>
</dbReference>
<evidence type="ECO:0000256" key="10">
    <source>
        <dbReference type="SAM" id="MobiDB-lite"/>
    </source>
</evidence>
<evidence type="ECO:0000256" key="4">
    <source>
        <dbReference type="ARBA" id="ARBA00022801"/>
    </source>
</evidence>
<evidence type="ECO:0000256" key="6">
    <source>
        <dbReference type="ARBA" id="ARBA00047647"/>
    </source>
</evidence>
<evidence type="ECO:0000313" key="13">
    <source>
        <dbReference type="Proteomes" id="UP000481288"/>
    </source>
</evidence>
<gene>
    <name evidence="12" type="ORF">LCER1_G003684</name>
</gene>
<dbReference type="EC" id="3.5.1.25" evidence="2"/>
<dbReference type="PIRSF" id="PIRSF038994">
    <property type="entry name" value="NagA"/>
    <property type="match status" value="1"/>
</dbReference>
<dbReference type="Gene3D" id="2.30.40.10">
    <property type="entry name" value="Urease, subunit C, domain 1"/>
    <property type="match status" value="1"/>
</dbReference>
<organism evidence="12 13">
    <name type="scientific">Lachnellula cervina</name>
    <dbReference type="NCBI Taxonomy" id="1316786"/>
    <lineage>
        <taxon>Eukaryota</taxon>
        <taxon>Fungi</taxon>
        <taxon>Dikarya</taxon>
        <taxon>Ascomycota</taxon>
        <taxon>Pezizomycotina</taxon>
        <taxon>Leotiomycetes</taxon>
        <taxon>Helotiales</taxon>
        <taxon>Lachnaceae</taxon>
        <taxon>Lachnellula</taxon>
    </lineage>
</organism>
<feature type="binding site" evidence="8">
    <location>
        <begin position="342"/>
        <end position="344"/>
    </location>
    <ligand>
        <name>substrate</name>
    </ligand>
</feature>
<dbReference type="AlphaFoldDB" id="A0A7D8URQ6"/>
<dbReference type="Pfam" id="PF01979">
    <property type="entry name" value="Amidohydro_1"/>
    <property type="match status" value="1"/>
</dbReference>
<keyword evidence="5" id="KW-0119">Carbohydrate metabolism</keyword>
<feature type="domain" description="Amidohydrolase-related" evidence="11">
    <location>
        <begin position="211"/>
        <end position="414"/>
    </location>
</feature>
<sequence>IRRAPVPAASPSPPLSPSPSTNMDTRNRTPIQFYNCRQCIKGQLVSLPLTINTEGIIIPNWPLPPLTTRKDVNNAIISPGFIELQINGALGFHFAHFKDQESYQRGVNTLARNLPSKGVTGFYPTVPTVAQGVFHDVLPLLKPHDGAGQAAVLGAHVEGPFLAQSKAGAHDCLKLQLPGTTSPETFYSTRNLVESIRLITLAPELPGALDYIKTLTEDYGIHVSMGHSAATFEVGKKGIEAGANLLTHTFNAMLPLHHREPGLAGLISERKPPYFSLIADRIHLHPRVVAMAYRSSPSHCILITDSIELSGLPDGIYPGHAQVPLNQVKAGNKVTIEGTETLIGTCIGLDECVRNLMEWAGIELEEAVMCVTENVADAMGLEDRGKLEVGKRADFVILADDGTVKETWILGEQVFGGA</sequence>
<proteinExistence type="inferred from homology"/>
<feature type="binding site" evidence="8">
    <location>
        <position position="259"/>
    </location>
    <ligand>
        <name>substrate</name>
    </ligand>
</feature>
<dbReference type="SUPFAM" id="SSF51338">
    <property type="entry name" value="Composite domain of metallo-dependent hydrolases"/>
    <property type="match status" value="1"/>
</dbReference>
<evidence type="ECO:0000256" key="9">
    <source>
        <dbReference type="PIRSR" id="PIRSR038994-3"/>
    </source>
</evidence>
<dbReference type="GO" id="GO:0006046">
    <property type="term" value="P:N-acetylglucosamine catabolic process"/>
    <property type="evidence" value="ECO:0007669"/>
    <property type="project" value="TreeGrafter"/>
</dbReference>
<dbReference type="PANTHER" id="PTHR11113:SF4">
    <property type="entry name" value="N-ACETYLGLUCOSAMINE-6-PHOSPHATE DEACETYLASE"/>
    <property type="match status" value="1"/>
</dbReference>
<comment type="catalytic activity">
    <reaction evidence="6">
        <text>N-acetyl-D-glucosamine 6-phosphate + H2O = D-glucosamine 6-phosphate + acetate</text>
        <dbReference type="Rhea" id="RHEA:22936"/>
        <dbReference type="ChEBI" id="CHEBI:15377"/>
        <dbReference type="ChEBI" id="CHEBI:30089"/>
        <dbReference type="ChEBI" id="CHEBI:57513"/>
        <dbReference type="ChEBI" id="CHEBI:58725"/>
        <dbReference type="EC" id="3.5.1.25"/>
    </reaction>
</comment>
<evidence type="ECO:0000313" key="12">
    <source>
        <dbReference type="EMBL" id="TVY54202.1"/>
    </source>
</evidence>
<evidence type="ECO:0000256" key="3">
    <source>
        <dbReference type="ARBA" id="ARBA00018029"/>
    </source>
</evidence>
<comment type="similarity">
    <text evidence="1">Belongs to the metallo-dependent hydrolases superfamily. NagA family.</text>
</comment>
<feature type="non-terminal residue" evidence="12">
    <location>
        <position position="1"/>
    </location>
</feature>
<dbReference type="PANTHER" id="PTHR11113">
    <property type="entry name" value="N-ACETYLGLUCOSAMINE-6-PHOSPHATE DEACETYLASE"/>
    <property type="match status" value="1"/>
</dbReference>
<dbReference type="EMBL" id="QGMG01000365">
    <property type="protein sequence ID" value="TVY54202.1"/>
    <property type="molecule type" value="Genomic_DNA"/>
</dbReference>
<evidence type="ECO:0000256" key="5">
    <source>
        <dbReference type="ARBA" id="ARBA00023277"/>
    </source>
</evidence>
<feature type="compositionally biased region" description="Pro residues" evidence="10">
    <location>
        <begin position="8"/>
        <end position="17"/>
    </location>
</feature>
<feature type="active site" description="Proton donor/acceptor" evidence="7">
    <location>
        <position position="305"/>
    </location>
</feature>
<comment type="caution">
    <text evidence="12">The sequence shown here is derived from an EMBL/GenBank/DDBJ whole genome shotgun (WGS) entry which is preliminary data.</text>
</comment>
<dbReference type="InterPro" id="IPR003764">
    <property type="entry name" value="GlcNAc_6-P_deAcase"/>
</dbReference>
<feature type="binding site" evidence="8">
    <location>
        <position position="169"/>
    </location>
    <ligand>
        <name>substrate</name>
    </ligand>
</feature>
<evidence type="ECO:0000256" key="1">
    <source>
        <dbReference type="ARBA" id="ARBA00010716"/>
    </source>
</evidence>
<accession>A0A7D8URQ6</accession>
<dbReference type="GO" id="GO:0046872">
    <property type="term" value="F:metal ion binding"/>
    <property type="evidence" value="ECO:0007669"/>
    <property type="project" value="UniProtKB-KW"/>
</dbReference>
<dbReference type="Proteomes" id="UP000481288">
    <property type="component" value="Unassembled WGS sequence"/>
</dbReference>
<feature type="binding site" evidence="8">
    <location>
        <position position="283"/>
    </location>
    <ligand>
        <name>substrate</name>
    </ligand>
</feature>
<name>A0A7D8URQ6_9HELO</name>
<feature type="binding site" evidence="8">
    <location>
        <begin position="251"/>
        <end position="252"/>
    </location>
    <ligand>
        <name>substrate</name>
    </ligand>
</feature>
<keyword evidence="13" id="KW-1185">Reference proteome</keyword>
<feature type="region of interest" description="Disordered" evidence="10">
    <location>
        <begin position="1"/>
        <end position="27"/>
    </location>
</feature>
<feature type="binding site" evidence="9">
    <location>
        <position position="227"/>
    </location>
    <ligand>
        <name>Zn(2+)</name>
        <dbReference type="ChEBI" id="CHEBI:29105"/>
    </ligand>
</feature>
<evidence type="ECO:0000259" key="11">
    <source>
        <dbReference type="Pfam" id="PF01979"/>
    </source>
</evidence>
<dbReference type="InterPro" id="IPR011059">
    <property type="entry name" value="Metal-dep_hydrolase_composite"/>
</dbReference>